<evidence type="ECO:0000313" key="1">
    <source>
        <dbReference type="EMBL" id="ETW53862.1"/>
    </source>
</evidence>
<sequence length="325" mass="39532">MKRGKEDIRFGDVVSRYEKYSIYDELNKNTIDKNIIKKISILYDIFKHINNVQNNNTNDFIYTNDIIYCLRYDNFVRIRFHIISMERNKINNIDKDNYNFIENLNNIISNIYNPSYYDKFLNNKIICDKEKLNIMLKYIREIENAYIYKYRSDHNIKLTFDVFSHTFYIFLSYDYKKKLSIKNFKNKYNQIENNNIYEYTPAQKMLQFNSLGTFLTTNLAYQTNYKNPTYNYNSFEHETLERITPFIYESEHIINHLHKKKIYPIKNLEIENDFFIKNKNYEQNMTNLIKGLCEIITSFYYSMENTELITYLKVGGIYPTSFIHK</sequence>
<evidence type="ECO:0000313" key="2">
    <source>
        <dbReference type="Proteomes" id="UP000019103"/>
    </source>
</evidence>
<dbReference type="AlphaFoldDB" id="W4IWV3"/>
<dbReference type="Proteomes" id="UP000019103">
    <property type="component" value="Unassembled WGS sequence"/>
</dbReference>
<name>W4IWV3_PLAFP</name>
<dbReference type="OMA" id="CINEIEC"/>
<accession>W4IWV3</accession>
<protein>
    <submittedName>
        <fullName evidence="1">Uncharacterized protein</fullName>
    </submittedName>
</protein>
<proteinExistence type="predicted"/>
<gene>
    <name evidence="1" type="ORF">PFUGPA_03735</name>
</gene>
<reference evidence="1 2" key="1">
    <citation type="submission" date="2013-02" db="EMBL/GenBank/DDBJ databases">
        <title>The Genome Annotation of Plasmodium falciparum Palo Alto/Uganda.</title>
        <authorList>
            <consortium name="The Broad Institute Genome Sequencing Platform"/>
            <consortium name="The Broad Institute Genome Sequencing Center for Infectious Disease"/>
            <person name="Neafsey D."/>
            <person name="Hoffman S."/>
            <person name="Volkman S."/>
            <person name="Rosenthal P."/>
            <person name="Walker B."/>
            <person name="Young S.K."/>
            <person name="Zeng Q."/>
            <person name="Gargeya S."/>
            <person name="Fitzgerald M."/>
            <person name="Haas B."/>
            <person name="Abouelleil A."/>
            <person name="Allen A.W."/>
            <person name="Alvarado L."/>
            <person name="Arachchi H.M."/>
            <person name="Berlin A.M."/>
            <person name="Chapman S.B."/>
            <person name="Gainer-Dewar J."/>
            <person name="Goldberg J."/>
            <person name="Griggs A."/>
            <person name="Gujja S."/>
            <person name="Hansen M."/>
            <person name="Howarth C."/>
            <person name="Imamovic A."/>
            <person name="Ireland A."/>
            <person name="Larimer J."/>
            <person name="McCowan C."/>
            <person name="Murphy C."/>
            <person name="Pearson M."/>
            <person name="Poon T.W."/>
            <person name="Priest M."/>
            <person name="Roberts A."/>
            <person name="Saif S."/>
            <person name="Shea T."/>
            <person name="Sisk P."/>
            <person name="Sykes S."/>
            <person name="Wortman J."/>
            <person name="Nusbaum C."/>
            <person name="Birren B."/>
        </authorList>
    </citation>
    <scope>NUCLEOTIDE SEQUENCE [LARGE SCALE GENOMIC DNA]</scope>
    <source>
        <strain evidence="1 2">Palo Alto/Uganda</strain>
    </source>
</reference>
<dbReference type="EMBL" id="KI927384">
    <property type="protein sequence ID" value="ETW53862.1"/>
    <property type="molecule type" value="Genomic_DNA"/>
</dbReference>
<organism evidence="1 2">
    <name type="scientific">Plasmodium falciparum (isolate Palo Alto / Uganda)</name>
    <dbReference type="NCBI Taxonomy" id="57270"/>
    <lineage>
        <taxon>Eukaryota</taxon>
        <taxon>Sar</taxon>
        <taxon>Alveolata</taxon>
        <taxon>Apicomplexa</taxon>
        <taxon>Aconoidasida</taxon>
        <taxon>Haemosporida</taxon>
        <taxon>Plasmodiidae</taxon>
        <taxon>Plasmodium</taxon>
        <taxon>Plasmodium (Laverania)</taxon>
    </lineage>
</organism>
<reference evidence="1 2" key="2">
    <citation type="submission" date="2013-02" db="EMBL/GenBank/DDBJ databases">
        <title>The Genome Sequence of Plasmodium falciparum Palo Alto/Uganda.</title>
        <authorList>
            <consortium name="The Broad Institute Genome Sequencing Platform"/>
            <consortium name="The Broad Institute Genome Sequencing Center for Infectious Disease"/>
            <person name="Neafsey D."/>
            <person name="Cheeseman I."/>
            <person name="Volkman S."/>
            <person name="Adams J."/>
            <person name="Walker B."/>
            <person name="Young S.K."/>
            <person name="Zeng Q."/>
            <person name="Gargeya S."/>
            <person name="Fitzgerald M."/>
            <person name="Haas B."/>
            <person name="Abouelleil A."/>
            <person name="Alvarado L."/>
            <person name="Arachchi H.M."/>
            <person name="Berlin A.M."/>
            <person name="Chapman S.B."/>
            <person name="Dewar J."/>
            <person name="Goldberg J."/>
            <person name="Griggs A."/>
            <person name="Gujja S."/>
            <person name="Hansen M."/>
            <person name="Howarth C."/>
            <person name="Imamovic A."/>
            <person name="Larimer J."/>
            <person name="McCowan C."/>
            <person name="Murphy C."/>
            <person name="Neiman D."/>
            <person name="Pearson M."/>
            <person name="Priest M."/>
            <person name="Roberts A."/>
            <person name="Saif S."/>
            <person name="Shea T."/>
            <person name="Sisk P."/>
            <person name="Sykes S."/>
            <person name="Wortman J."/>
            <person name="Nusbaum C."/>
            <person name="Birren B."/>
        </authorList>
    </citation>
    <scope>NUCLEOTIDE SEQUENCE [LARGE SCALE GENOMIC DNA]</scope>
    <source>
        <strain evidence="1 2">Palo Alto/Uganda</strain>
    </source>
</reference>
<dbReference type="OrthoDB" id="383974at2759"/>